<feature type="compositionally biased region" description="Basic and acidic residues" evidence="1">
    <location>
        <begin position="20"/>
        <end position="35"/>
    </location>
</feature>
<feature type="compositionally biased region" description="Acidic residues" evidence="1">
    <location>
        <begin position="107"/>
        <end position="117"/>
    </location>
</feature>
<accession>A0A2T9Z3L8</accession>
<reference evidence="2 3" key="1">
    <citation type="journal article" date="2018" name="MBio">
        <title>Comparative Genomics Reveals the Core Gene Toolbox for the Fungus-Insect Symbiosis.</title>
        <authorList>
            <person name="Wang Y."/>
            <person name="Stata M."/>
            <person name="Wang W."/>
            <person name="Stajich J.E."/>
            <person name="White M.M."/>
            <person name="Moncalvo J.M."/>
        </authorList>
    </citation>
    <scope>NUCLEOTIDE SEQUENCE [LARGE SCALE GENOMIC DNA]</scope>
    <source>
        <strain evidence="2 3">AUS-77-4</strain>
    </source>
</reference>
<feature type="compositionally biased region" description="Basic and acidic residues" evidence="1">
    <location>
        <begin position="47"/>
        <end position="56"/>
    </location>
</feature>
<comment type="caution">
    <text evidence="2">The sequence shown here is derived from an EMBL/GenBank/DDBJ whole genome shotgun (WGS) entry which is preliminary data.</text>
</comment>
<gene>
    <name evidence="2" type="ORF">BB559_000919</name>
</gene>
<feature type="compositionally biased region" description="Acidic residues" evidence="1">
    <location>
        <begin position="67"/>
        <end position="77"/>
    </location>
</feature>
<proteinExistence type="predicted"/>
<dbReference type="AlphaFoldDB" id="A0A2T9Z3L8"/>
<evidence type="ECO:0000313" key="2">
    <source>
        <dbReference type="EMBL" id="PVU99198.1"/>
    </source>
</evidence>
<feature type="region of interest" description="Disordered" evidence="1">
    <location>
        <begin position="1"/>
        <end position="35"/>
    </location>
</feature>
<feature type="region of interest" description="Disordered" evidence="1">
    <location>
        <begin position="259"/>
        <end position="281"/>
    </location>
</feature>
<feature type="compositionally biased region" description="Polar residues" evidence="1">
    <location>
        <begin position="213"/>
        <end position="226"/>
    </location>
</feature>
<sequence length="281" mass="32487">MKHQLPTPENLRGILKKSNLKSEKNEKNEKSAQLKWDEENIRITELQKDSKMKIDEPPTPYIRYDMENDPELQNLDDDWNKMRLSPRNSSRASSVSSSPKKAKFDVPMDDWDSDSDSDNVIADDKSASSKEAKMSKFEMMRNKHYSNEGIFVKKVSPLKGVNPTNENFWGFQNGKFVVKKTFSKSNNDIEMSDNDISEIEEFSNSEDIDYEQSSDSNNNQTINQKPTKLEHRSSIMKQNKNDGTVTECKKTIEKLKQRKNKSITTKSFKDTYAADQEEDDI</sequence>
<evidence type="ECO:0000256" key="1">
    <source>
        <dbReference type="SAM" id="MobiDB-lite"/>
    </source>
</evidence>
<keyword evidence="3" id="KW-1185">Reference proteome</keyword>
<feature type="region of interest" description="Disordered" evidence="1">
    <location>
        <begin position="47"/>
        <end position="135"/>
    </location>
</feature>
<dbReference type="OrthoDB" id="551302at2759"/>
<name>A0A2T9Z3L8_9FUNG</name>
<feature type="compositionally biased region" description="Polar residues" evidence="1">
    <location>
        <begin position="235"/>
        <end position="244"/>
    </location>
</feature>
<feature type="compositionally biased region" description="Low complexity" evidence="1">
    <location>
        <begin position="85"/>
        <end position="99"/>
    </location>
</feature>
<dbReference type="STRING" id="61424.A0A2T9Z3L8"/>
<dbReference type="InterPro" id="IPR007062">
    <property type="entry name" value="PPI-2"/>
</dbReference>
<dbReference type="Pfam" id="PF04979">
    <property type="entry name" value="IPP-2"/>
    <property type="match status" value="1"/>
</dbReference>
<dbReference type="EMBL" id="MBFT01000049">
    <property type="protein sequence ID" value="PVU99198.1"/>
    <property type="molecule type" value="Genomic_DNA"/>
</dbReference>
<protein>
    <submittedName>
        <fullName evidence="2">Uncharacterized protein</fullName>
    </submittedName>
</protein>
<dbReference type="Proteomes" id="UP000245699">
    <property type="component" value="Unassembled WGS sequence"/>
</dbReference>
<dbReference type="GO" id="GO:0004864">
    <property type="term" value="F:protein phosphatase inhibitor activity"/>
    <property type="evidence" value="ECO:0007669"/>
    <property type="project" value="InterPro"/>
</dbReference>
<dbReference type="PANTHER" id="PTHR12398:SF20">
    <property type="entry name" value="PROTEIN PHOSPHATASE 1 REGULATORY INHIBITOR SUBUNIT 2"/>
    <property type="match status" value="1"/>
</dbReference>
<dbReference type="Gene3D" id="6.10.250.1050">
    <property type="match status" value="1"/>
</dbReference>
<feature type="compositionally biased region" description="Basic and acidic residues" evidence="1">
    <location>
        <begin position="122"/>
        <end position="135"/>
    </location>
</feature>
<evidence type="ECO:0000313" key="3">
    <source>
        <dbReference type="Proteomes" id="UP000245699"/>
    </source>
</evidence>
<feature type="region of interest" description="Disordered" evidence="1">
    <location>
        <begin position="204"/>
        <end position="244"/>
    </location>
</feature>
<dbReference type="GO" id="GO:0009966">
    <property type="term" value="P:regulation of signal transduction"/>
    <property type="evidence" value="ECO:0007669"/>
    <property type="project" value="InterPro"/>
</dbReference>
<organism evidence="2 3">
    <name type="scientific">Furculomyces boomerangus</name>
    <dbReference type="NCBI Taxonomy" id="61424"/>
    <lineage>
        <taxon>Eukaryota</taxon>
        <taxon>Fungi</taxon>
        <taxon>Fungi incertae sedis</taxon>
        <taxon>Zoopagomycota</taxon>
        <taxon>Kickxellomycotina</taxon>
        <taxon>Harpellomycetes</taxon>
        <taxon>Harpellales</taxon>
        <taxon>Harpellaceae</taxon>
        <taxon>Furculomyces</taxon>
    </lineage>
</organism>
<dbReference type="PANTHER" id="PTHR12398">
    <property type="entry name" value="PROTEIN PHOSPHATASE INHIBITOR"/>
    <property type="match status" value="1"/>
</dbReference>